<dbReference type="GO" id="GO:0005829">
    <property type="term" value="C:cytosol"/>
    <property type="evidence" value="ECO:0007669"/>
    <property type="project" value="TreeGrafter"/>
</dbReference>
<dbReference type="PANTHER" id="PTHR30154:SF53">
    <property type="entry name" value="HTH-TYPE TRANSCRIPTIONAL REGULATOR LRPC"/>
    <property type="match status" value="1"/>
</dbReference>
<dbReference type="Gene3D" id="3.30.70.920">
    <property type="match status" value="1"/>
</dbReference>
<dbReference type="SUPFAM" id="SSF46785">
    <property type="entry name" value="Winged helix' DNA-binding domain"/>
    <property type="match status" value="1"/>
</dbReference>
<dbReference type="InterPro" id="IPR000485">
    <property type="entry name" value="AsnC-type_HTH_dom"/>
</dbReference>
<dbReference type="FunFam" id="1.10.10.10:FF:000186">
    <property type="entry name" value="AsnC family transcriptional regulator"/>
    <property type="match status" value="1"/>
</dbReference>
<accession>A0A6J4RNG8</accession>
<dbReference type="PROSITE" id="PS50956">
    <property type="entry name" value="HTH_ASNC_2"/>
    <property type="match status" value="1"/>
</dbReference>
<proteinExistence type="predicted"/>
<organism evidence="5">
    <name type="scientific">uncultured Rubrobacteraceae bacterium</name>
    <dbReference type="NCBI Taxonomy" id="349277"/>
    <lineage>
        <taxon>Bacteria</taxon>
        <taxon>Bacillati</taxon>
        <taxon>Actinomycetota</taxon>
        <taxon>Rubrobacteria</taxon>
        <taxon>Rubrobacterales</taxon>
        <taxon>Rubrobacteraceae</taxon>
        <taxon>environmental samples</taxon>
    </lineage>
</organism>
<dbReference type="Pfam" id="PF01037">
    <property type="entry name" value="AsnC_trans_reg"/>
    <property type="match status" value="1"/>
</dbReference>
<protein>
    <submittedName>
        <fullName evidence="5">Transcriptional regulator, AsnC family</fullName>
    </submittedName>
</protein>
<name>A0A6J4RNG8_9ACTN</name>
<dbReference type="Pfam" id="PF13412">
    <property type="entry name" value="HTH_24"/>
    <property type="match status" value="1"/>
</dbReference>
<dbReference type="InterPro" id="IPR011008">
    <property type="entry name" value="Dimeric_a/b-barrel"/>
</dbReference>
<dbReference type="InterPro" id="IPR019888">
    <property type="entry name" value="Tscrpt_reg_AsnC-like"/>
</dbReference>
<dbReference type="InterPro" id="IPR019885">
    <property type="entry name" value="Tscrpt_reg_HTH_AsnC-type_CS"/>
</dbReference>
<dbReference type="InterPro" id="IPR011991">
    <property type="entry name" value="ArsR-like_HTH"/>
</dbReference>
<evidence type="ECO:0000256" key="2">
    <source>
        <dbReference type="ARBA" id="ARBA00023125"/>
    </source>
</evidence>
<keyword evidence="3" id="KW-0804">Transcription</keyword>
<dbReference type="PANTHER" id="PTHR30154">
    <property type="entry name" value="LEUCINE-RESPONSIVE REGULATORY PROTEIN"/>
    <property type="match status" value="1"/>
</dbReference>
<keyword evidence="2" id="KW-0238">DNA-binding</keyword>
<gene>
    <name evidence="5" type="ORF">AVDCRST_MAG12-1336</name>
</gene>
<feature type="domain" description="HTH asnC-type" evidence="4">
    <location>
        <begin position="9"/>
        <end position="70"/>
    </location>
</feature>
<reference evidence="5" key="1">
    <citation type="submission" date="2020-02" db="EMBL/GenBank/DDBJ databases">
        <authorList>
            <person name="Meier V. D."/>
        </authorList>
    </citation>
    <scope>NUCLEOTIDE SEQUENCE</scope>
    <source>
        <strain evidence="5">AVDCRST_MAG12</strain>
    </source>
</reference>
<dbReference type="SMART" id="SM00344">
    <property type="entry name" value="HTH_ASNC"/>
    <property type="match status" value="1"/>
</dbReference>
<dbReference type="CDD" id="cd00090">
    <property type="entry name" value="HTH_ARSR"/>
    <property type="match status" value="1"/>
</dbReference>
<dbReference type="GO" id="GO:0043200">
    <property type="term" value="P:response to amino acid"/>
    <property type="evidence" value="ECO:0007669"/>
    <property type="project" value="TreeGrafter"/>
</dbReference>
<dbReference type="InterPro" id="IPR019887">
    <property type="entry name" value="Tscrpt_reg_AsnC/Lrp_C"/>
</dbReference>
<dbReference type="SUPFAM" id="SSF54909">
    <property type="entry name" value="Dimeric alpha+beta barrel"/>
    <property type="match status" value="1"/>
</dbReference>
<dbReference type="InterPro" id="IPR036390">
    <property type="entry name" value="WH_DNA-bd_sf"/>
</dbReference>
<dbReference type="AlphaFoldDB" id="A0A6J4RNG8"/>
<evidence type="ECO:0000256" key="1">
    <source>
        <dbReference type="ARBA" id="ARBA00023015"/>
    </source>
</evidence>
<evidence type="ECO:0000313" key="5">
    <source>
        <dbReference type="EMBL" id="CAA9478198.1"/>
    </source>
</evidence>
<dbReference type="InterPro" id="IPR036388">
    <property type="entry name" value="WH-like_DNA-bd_sf"/>
</dbReference>
<dbReference type="PROSITE" id="PS00519">
    <property type="entry name" value="HTH_ASNC_1"/>
    <property type="match status" value="1"/>
</dbReference>
<dbReference type="PRINTS" id="PR00033">
    <property type="entry name" value="HTHASNC"/>
</dbReference>
<evidence type="ECO:0000256" key="3">
    <source>
        <dbReference type="ARBA" id="ARBA00023163"/>
    </source>
</evidence>
<keyword evidence="1" id="KW-0805">Transcription regulation</keyword>
<dbReference type="Gene3D" id="1.10.10.10">
    <property type="entry name" value="Winged helix-like DNA-binding domain superfamily/Winged helix DNA-binding domain"/>
    <property type="match status" value="1"/>
</dbReference>
<dbReference type="GO" id="GO:0043565">
    <property type="term" value="F:sequence-specific DNA binding"/>
    <property type="evidence" value="ECO:0007669"/>
    <property type="project" value="InterPro"/>
</dbReference>
<sequence length="161" mass="17469">MTTENEKLLDGTGWRILHELQENARLTFNELGRRVNLSAPAAAERVRRMEEAGIITGYRAQVSAEKVGLPLTAIVRIEVPSANHKKVEALVDGLPEVLECHRATGTDCYVMKVVLASMEHLRALLDKLVPWGSPVTSVVISSPVPGRGIARGPYPSEAGHG</sequence>
<evidence type="ECO:0000259" key="4">
    <source>
        <dbReference type="PROSITE" id="PS50956"/>
    </source>
</evidence>
<dbReference type="EMBL" id="CADCVK010000207">
    <property type="protein sequence ID" value="CAA9478198.1"/>
    <property type="molecule type" value="Genomic_DNA"/>
</dbReference>